<dbReference type="Proteomes" id="UP000663891">
    <property type="component" value="Unassembled WGS sequence"/>
</dbReference>
<organism evidence="1 2">
    <name type="scientific">Adineta steineri</name>
    <dbReference type="NCBI Taxonomy" id="433720"/>
    <lineage>
        <taxon>Eukaryota</taxon>
        <taxon>Metazoa</taxon>
        <taxon>Spiralia</taxon>
        <taxon>Gnathifera</taxon>
        <taxon>Rotifera</taxon>
        <taxon>Eurotatoria</taxon>
        <taxon>Bdelloidea</taxon>
        <taxon>Adinetida</taxon>
        <taxon>Adinetidae</taxon>
        <taxon>Adineta</taxon>
    </lineage>
</organism>
<dbReference type="OrthoDB" id="10066419at2759"/>
<sequence length="121" mass="13815">MRPLSWPNTVQLTLSIQRSSEIILLFKYNALPAIEYLSITIENMNTDLAFNTDISAMDIQLSEDSLRQTTVGSTHLKHLLLRYITLNDAIILIGSSIMPVLEELILINMYDNSKLFLYLLL</sequence>
<evidence type="ECO:0000313" key="1">
    <source>
        <dbReference type="EMBL" id="CAF0778967.1"/>
    </source>
</evidence>
<accession>A0A813R9Z6</accession>
<proteinExistence type="predicted"/>
<dbReference type="AlphaFoldDB" id="A0A813R9Z6"/>
<comment type="caution">
    <text evidence="1">The sequence shown here is derived from an EMBL/GenBank/DDBJ whole genome shotgun (WGS) entry which is preliminary data.</text>
</comment>
<name>A0A813R9Z6_9BILA</name>
<dbReference type="EMBL" id="CAJNON010000014">
    <property type="protein sequence ID" value="CAF0778967.1"/>
    <property type="molecule type" value="Genomic_DNA"/>
</dbReference>
<evidence type="ECO:0000313" key="2">
    <source>
        <dbReference type="Proteomes" id="UP000663891"/>
    </source>
</evidence>
<gene>
    <name evidence="1" type="ORF">VCS650_LOCUS2817</name>
</gene>
<reference evidence="1" key="1">
    <citation type="submission" date="2021-02" db="EMBL/GenBank/DDBJ databases">
        <authorList>
            <person name="Nowell W R."/>
        </authorList>
    </citation>
    <scope>NUCLEOTIDE SEQUENCE</scope>
</reference>
<protein>
    <submittedName>
        <fullName evidence="1">Uncharacterized protein</fullName>
    </submittedName>
</protein>